<keyword evidence="10 12" id="KW-0472">Membrane</keyword>
<feature type="transmembrane region" description="Helical" evidence="12">
    <location>
        <begin position="421"/>
        <end position="445"/>
    </location>
</feature>
<evidence type="ECO:0000256" key="8">
    <source>
        <dbReference type="ARBA" id="ARBA00022777"/>
    </source>
</evidence>
<reference evidence="16 17" key="1">
    <citation type="journal article" date="2021" name="Int. J. Syst. Evol. Microbiol.">
        <title>Clostridium zeae sp. nov., isolated from corn silage.</title>
        <authorList>
            <person name="Kobayashi H."/>
            <person name="Tanizawa Y."/>
            <person name="Yagura M."/>
            <person name="Sakamoto M."/>
            <person name="Ohkuma M."/>
            <person name="Tohno M."/>
        </authorList>
    </citation>
    <scope>NUCLEOTIDE SEQUENCE [LARGE SCALE GENOMIC DNA]</scope>
    <source>
        <strain evidence="16 17">CSC2</strain>
    </source>
</reference>
<keyword evidence="9 12" id="KW-1133">Transmembrane helix</keyword>
<comment type="subcellular location">
    <subcellularLocation>
        <location evidence="1">Cell membrane</location>
        <topology evidence="1">Multi-pass membrane protein</topology>
    </subcellularLocation>
</comment>
<dbReference type="Pfam" id="PF00358">
    <property type="entry name" value="PTS_EIIA_1"/>
    <property type="match status" value="1"/>
</dbReference>
<dbReference type="InterPro" id="IPR011055">
    <property type="entry name" value="Dup_hybrid_motif"/>
</dbReference>
<dbReference type="InterPro" id="IPR013013">
    <property type="entry name" value="PTS_EIIC_1"/>
</dbReference>
<dbReference type="InterPro" id="IPR018113">
    <property type="entry name" value="PTrfase_EIIB_Cys"/>
</dbReference>
<name>A0ABQ1EBK1_9CLOT</name>
<dbReference type="SUPFAM" id="SSF55604">
    <property type="entry name" value="Glucose permease domain IIB"/>
    <property type="match status" value="1"/>
</dbReference>
<feature type="transmembrane region" description="Helical" evidence="12">
    <location>
        <begin position="286"/>
        <end position="309"/>
    </location>
</feature>
<dbReference type="InterPro" id="IPR036878">
    <property type="entry name" value="Glu_permease_IIB"/>
</dbReference>
<dbReference type="PROSITE" id="PS51098">
    <property type="entry name" value="PTS_EIIB_TYPE_1"/>
    <property type="match status" value="1"/>
</dbReference>
<keyword evidence="5" id="KW-0808">Transferase</keyword>
<keyword evidence="2" id="KW-0813">Transport</keyword>
<feature type="transmembrane region" description="Helical" evidence="12">
    <location>
        <begin position="200"/>
        <end position="227"/>
    </location>
</feature>
<keyword evidence="17" id="KW-1185">Reference proteome</keyword>
<evidence type="ECO:0000256" key="4">
    <source>
        <dbReference type="ARBA" id="ARBA00022597"/>
    </source>
</evidence>
<keyword evidence="7 12" id="KW-0812">Transmembrane</keyword>
<dbReference type="Pfam" id="PF02378">
    <property type="entry name" value="PTS_EIIC"/>
    <property type="match status" value="1"/>
</dbReference>
<feature type="domain" description="PTS EIIC type-1" evidence="15">
    <location>
        <begin position="106"/>
        <end position="459"/>
    </location>
</feature>
<dbReference type="PROSITE" id="PS00371">
    <property type="entry name" value="PTS_EIIA_TYPE_1_HIS"/>
    <property type="match status" value="1"/>
</dbReference>
<proteinExistence type="predicted"/>
<evidence type="ECO:0000313" key="16">
    <source>
        <dbReference type="EMBL" id="GFZ32111.1"/>
    </source>
</evidence>
<dbReference type="Proteomes" id="UP000663802">
    <property type="component" value="Unassembled WGS sequence"/>
</dbReference>
<dbReference type="InterPro" id="IPR050558">
    <property type="entry name" value="PTS_Sugar-Specific_Components"/>
</dbReference>
<dbReference type="PROSITE" id="PS51103">
    <property type="entry name" value="PTS_EIIC_TYPE_1"/>
    <property type="match status" value="1"/>
</dbReference>
<evidence type="ECO:0000256" key="9">
    <source>
        <dbReference type="ARBA" id="ARBA00022989"/>
    </source>
</evidence>
<evidence type="ECO:0000256" key="11">
    <source>
        <dbReference type="PROSITE-ProRule" id="PRU00421"/>
    </source>
</evidence>
<evidence type="ECO:0000256" key="5">
    <source>
        <dbReference type="ARBA" id="ARBA00022679"/>
    </source>
</evidence>
<keyword evidence="8" id="KW-0418">Kinase</keyword>
<feature type="transmembrane region" description="Helical" evidence="12">
    <location>
        <begin position="248"/>
        <end position="266"/>
    </location>
</feature>
<sequence>MAKNYDKLAQDIIQNVGGEENVLSLVHCATRLRFKLKDKSKANKVKLERLEGVITVVESAGQYQVVVGNSVKDVYETIGRVTGVQLNSDKEGTSNEKRGFVNVAIDTISAIFTPLLAAMCGAGILKGVLMLSTTFGWLSTNDGTYRILYAACDSIFYYLPIALAFTSAKKFKANPFIAVAVAGALLYPNMTALFGGKESISFLGIPVILISYPSTVIPIILSVFFLAKVENFLNKKLPEVCKNFVTPTVCLALVVPVTYLVIGPIGDKLGKLLAGGYTALYSINPMIGGAIVATVWPVLIIFGLHWGFVPIVTNNLAIYGRDTLFTITGPNNFAQAGAALGVFLKTKNSKLKAIAGSSATTGLFGITEPAIYGVNLKYKKPFIIACICSGIAGGIVGYAGAGASALVGASILTLPAFMGKGFVGFLIACAIAYFGSAIGTFLFGFNDKMLGDEENQGTVDGNIGDSSDLEVVSPANGQIMMLEDVSDKVFASGELGKGIAIVPSEGKIYAPIDGKVEAAFPTGHAFGLKSNSGLEILIHVGFNTVELNGKYFKVKAQTGQVVKKGDLLVEFDIDKIKQAGYDITTPVIVTNYSEYSGVIVTSDTAKKVGESIIKAVNNVTV</sequence>
<dbReference type="PROSITE" id="PS01035">
    <property type="entry name" value="PTS_EIIB_TYPE_1_CYS"/>
    <property type="match status" value="1"/>
</dbReference>
<dbReference type="InterPro" id="IPR001127">
    <property type="entry name" value="PTS_EIIA_1_perm"/>
</dbReference>
<feature type="transmembrane region" description="Helical" evidence="12">
    <location>
        <begin position="145"/>
        <end position="164"/>
    </location>
</feature>
<keyword evidence="3" id="KW-1003">Cell membrane</keyword>
<feature type="transmembrane region" description="Helical" evidence="12">
    <location>
        <begin position="176"/>
        <end position="194"/>
    </location>
</feature>
<evidence type="ECO:0000256" key="12">
    <source>
        <dbReference type="SAM" id="Phobius"/>
    </source>
</evidence>
<dbReference type="PANTHER" id="PTHR30175:SF1">
    <property type="entry name" value="PTS SYSTEM ARBUTIN-, CELLOBIOSE-, AND SALICIN-SPECIFIC EIIBC COMPONENT-RELATED"/>
    <property type="match status" value="1"/>
</dbReference>
<dbReference type="NCBIfam" id="TIGR01995">
    <property type="entry name" value="PTS-II-ABC-beta"/>
    <property type="match status" value="1"/>
</dbReference>
<evidence type="ECO:0000256" key="10">
    <source>
        <dbReference type="ARBA" id="ARBA00023136"/>
    </source>
</evidence>
<dbReference type="SUPFAM" id="SSF51261">
    <property type="entry name" value="Duplicated hybrid motif"/>
    <property type="match status" value="1"/>
</dbReference>
<dbReference type="InterPro" id="IPR003352">
    <property type="entry name" value="PTS_EIIC"/>
</dbReference>
<dbReference type="Gene3D" id="3.30.1360.60">
    <property type="entry name" value="Glucose permease domain IIB"/>
    <property type="match status" value="1"/>
</dbReference>
<evidence type="ECO:0000256" key="7">
    <source>
        <dbReference type="ARBA" id="ARBA00022692"/>
    </source>
</evidence>
<accession>A0ABQ1EBK1</accession>
<evidence type="ECO:0000256" key="2">
    <source>
        <dbReference type="ARBA" id="ARBA00022448"/>
    </source>
</evidence>
<dbReference type="RefSeq" id="WP_206870382.1">
    <property type="nucleotide sequence ID" value="NZ_BMBA01000002.1"/>
</dbReference>
<dbReference type="PROSITE" id="PS51093">
    <property type="entry name" value="PTS_EIIA_TYPE_1"/>
    <property type="match status" value="1"/>
</dbReference>
<dbReference type="EMBL" id="BMBA01000002">
    <property type="protein sequence ID" value="GFZ32111.1"/>
    <property type="molecule type" value="Genomic_DNA"/>
</dbReference>
<dbReference type="InterPro" id="IPR001996">
    <property type="entry name" value="PTS_IIB_1"/>
</dbReference>
<dbReference type="InterPro" id="IPR011297">
    <property type="entry name" value="PTS_IIABC_b_glu"/>
</dbReference>
<evidence type="ECO:0000259" key="15">
    <source>
        <dbReference type="PROSITE" id="PS51103"/>
    </source>
</evidence>
<evidence type="ECO:0000256" key="3">
    <source>
        <dbReference type="ARBA" id="ARBA00022475"/>
    </source>
</evidence>
<comment type="caution">
    <text evidence="16">The sequence shown here is derived from an EMBL/GenBank/DDBJ whole genome shotgun (WGS) entry which is preliminary data.</text>
</comment>
<keyword evidence="4" id="KW-0762">Sugar transport</keyword>
<dbReference type="Pfam" id="PF00367">
    <property type="entry name" value="PTS_EIIB"/>
    <property type="match status" value="1"/>
</dbReference>
<evidence type="ECO:0000259" key="13">
    <source>
        <dbReference type="PROSITE" id="PS51093"/>
    </source>
</evidence>
<evidence type="ECO:0000256" key="1">
    <source>
        <dbReference type="ARBA" id="ARBA00004651"/>
    </source>
</evidence>
<evidence type="ECO:0000256" key="6">
    <source>
        <dbReference type="ARBA" id="ARBA00022683"/>
    </source>
</evidence>
<feature type="transmembrane region" description="Helical" evidence="12">
    <location>
        <begin position="100"/>
        <end position="125"/>
    </location>
</feature>
<organism evidence="16 17">
    <name type="scientific">Clostridium zeae</name>
    <dbReference type="NCBI Taxonomy" id="2759022"/>
    <lineage>
        <taxon>Bacteria</taxon>
        <taxon>Bacillati</taxon>
        <taxon>Bacillota</taxon>
        <taxon>Clostridia</taxon>
        <taxon>Eubacteriales</taxon>
        <taxon>Clostridiaceae</taxon>
        <taxon>Clostridium</taxon>
    </lineage>
</organism>
<dbReference type="NCBIfam" id="TIGR00830">
    <property type="entry name" value="PTBA"/>
    <property type="match status" value="1"/>
</dbReference>
<evidence type="ECO:0000259" key="14">
    <source>
        <dbReference type="PROSITE" id="PS51098"/>
    </source>
</evidence>
<gene>
    <name evidence="16" type="ORF">CSC2_26370</name>
</gene>
<feature type="domain" description="PTS EIIA type-1" evidence="13">
    <location>
        <begin position="487"/>
        <end position="591"/>
    </location>
</feature>
<dbReference type="CDD" id="cd00212">
    <property type="entry name" value="PTS_IIB_glc"/>
    <property type="match status" value="1"/>
</dbReference>
<protein>
    <submittedName>
        <fullName evidence="16">PTS beta-glucoside transporter subunit EIIBCA</fullName>
    </submittedName>
</protein>
<evidence type="ECO:0000313" key="17">
    <source>
        <dbReference type="Proteomes" id="UP000663802"/>
    </source>
</evidence>
<dbReference type="Gene3D" id="2.70.70.10">
    <property type="entry name" value="Glucose Permease (Domain IIA)"/>
    <property type="match status" value="1"/>
</dbReference>
<feature type="transmembrane region" description="Helical" evidence="12">
    <location>
        <begin position="382"/>
        <end position="401"/>
    </location>
</feature>
<feature type="domain" description="PTS EIIB type-1" evidence="14">
    <location>
        <begin position="6"/>
        <end position="88"/>
    </location>
</feature>
<dbReference type="PANTHER" id="PTHR30175">
    <property type="entry name" value="PHOSPHOTRANSFERASE SYSTEM TRANSPORT PROTEIN"/>
    <property type="match status" value="1"/>
</dbReference>
<keyword evidence="6" id="KW-0598">Phosphotransferase system</keyword>
<feature type="active site" description="Phosphocysteine intermediate; for EIIB activity" evidence="11">
    <location>
        <position position="28"/>
    </location>
</feature>